<accession>A0ABS4WXP2</accession>
<dbReference type="CDD" id="cd01166">
    <property type="entry name" value="KdgK"/>
    <property type="match status" value="1"/>
</dbReference>
<evidence type="ECO:0000256" key="4">
    <source>
        <dbReference type="SAM" id="MobiDB-lite"/>
    </source>
</evidence>
<dbReference type="EC" id="2.7.1.45" evidence="6"/>
<evidence type="ECO:0000259" key="5">
    <source>
        <dbReference type="Pfam" id="PF00294"/>
    </source>
</evidence>
<feature type="region of interest" description="Disordered" evidence="4">
    <location>
        <begin position="1"/>
        <end position="25"/>
    </location>
</feature>
<gene>
    <name evidence="6" type="ORF">JOF43_000932</name>
</gene>
<name>A0ABS4WXP2_9MICO</name>
<comment type="similarity">
    <text evidence="1">Belongs to the carbohydrate kinase PfkB family.</text>
</comment>
<protein>
    <submittedName>
        <fullName evidence="6">2-dehydro-3-deoxygluconokinase</fullName>
        <ecNumber evidence="6">2.7.1.45</ecNumber>
    </submittedName>
</protein>
<dbReference type="Pfam" id="PF00294">
    <property type="entry name" value="PfkB"/>
    <property type="match status" value="1"/>
</dbReference>
<evidence type="ECO:0000256" key="2">
    <source>
        <dbReference type="ARBA" id="ARBA00022679"/>
    </source>
</evidence>
<evidence type="ECO:0000313" key="7">
    <source>
        <dbReference type="Proteomes" id="UP001519290"/>
    </source>
</evidence>
<dbReference type="InterPro" id="IPR050306">
    <property type="entry name" value="PfkB_Carbo_kinase"/>
</dbReference>
<dbReference type="RefSeq" id="WP_209899767.1">
    <property type="nucleotide sequence ID" value="NZ_BAAAJW010000004.1"/>
</dbReference>
<dbReference type="InterPro" id="IPR011611">
    <property type="entry name" value="PfkB_dom"/>
</dbReference>
<comment type="caution">
    <text evidence="6">The sequence shown here is derived from an EMBL/GenBank/DDBJ whole genome shotgun (WGS) entry which is preliminary data.</text>
</comment>
<dbReference type="EMBL" id="JAGIOD010000001">
    <property type="protein sequence ID" value="MBP2380975.1"/>
    <property type="molecule type" value="Genomic_DNA"/>
</dbReference>
<organism evidence="6 7">
    <name type="scientific">Brachybacterium sacelli</name>
    <dbReference type="NCBI Taxonomy" id="173364"/>
    <lineage>
        <taxon>Bacteria</taxon>
        <taxon>Bacillati</taxon>
        <taxon>Actinomycetota</taxon>
        <taxon>Actinomycetes</taxon>
        <taxon>Micrococcales</taxon>
        <taxon>Dermabacteraceae</taxon>
        <taxon>Brachybacterium</taxon>
    </lineage>
</organism>
<dbReference type="Proteomes" id="UP001519290">
    <property type="component" value="Unassembled WGS sequence"/>
</dbReference>
<proteinExistence type="inferred from homology"/>
<dbReference type="InterPro" id="IPR029056">
    <property type="entry name" value="Ribokinase-like"/>
</dbReference>
<reference evidence="6 7" key="1">
    <citation type="submission" date="2021-03" db="EMBL/GenBank/DDBJ databases">
        <title>Sequencing the genomes of 1000 actinobacteria strains.</title>
        <authorList>
            <person name="Klenk H.-P."/>
        </authorList>
    </citation>
    <scope>NUCLEOTIDE SEQUENCE [LARGE SCALE GENOMIC DNA]</scope>
    <source>
        <strain evidence="6 7">DSM 14566</strain>
    </source>
</reference>
<keyword evidence="7" id="KW-1185">Reference proteome</keyword>
<sequence length="343" mass="34545">MSSAGATPGAGDAGRGVAGTGSAGAGPRVVAIGETMAMMRSGTIGSLAHLPSVDISLGGAESNLAIGLRRLGVPVAWVSRVGDDPLGTRVMREIRAEGVEVRCAVDPTRPTGLMVKSRPTGTTTRVDYYRAGSAASALTPADLPAGLLEQAEIVHVSGITPLLSATAHATNVAAVQRAATAGIPVSLDVNYRSRLGSRERLAELLGEILEHVDIVFGGPEELSILAPGVDEGDHRALLRALASGGRQVVAKLGADGGAALAEGEILEAPGHRVDVVDTVGAGDAFVAGYLSAQLDGLDVPARLARANACGALACTTPGDWEGAPRLSDLDALLAGDGGDPVTR</sequence>
<dbReference type="PANTHER" id="PTHR43085">
    <property type="entry name" value="HEXOKINASE FAMILY MEMBER"/>
    <property type="match status" value="1"/>
</dbReference>
<evidence type="ECO:0000313" key="6">
    <source>
        <dbReference type="EMBL" id="MBP2380975.1"/>
    </source>
</evidence>
<keyword evidence="3" id="KW-0418">Kinase</keyword>
<dbReference type="SUPFAM" id="SSF53613">
    <property type="entry name" value="Ribokinase-like"/>
    <property type="match status" value="1"/>
</dbReference>
<dbReference type="Gene3D" id="3.40.1190.20">
    <property type="match status" value="1"/>
</dbReference>
<dbReference type="PROSITE" id="PS00584">
    <property type="entry name" value="PFKB_KINASES_2"/>
    <property type="match status" value="1"/>
</dbReference>
<evidence type="ECO:0000256" key="1">
    <source>
        <dbReference type="ARBA" id="ARBA00010688"/>
    </source>
</evidence>
<feature type="compositionally biased region" description="Gly residues" evidence="4">
    <location>
        <begin position="11"/>
        <end position="24"/>
    </location>
</feature>
<dbReference type="InterPro" id="IPR002173">
    <property type="entry name" value="Carboh/pur_kinase_PfkB_CS"/>
</dbReference>
<feature type="domain" description="Carbohydrate kinase PfkB" evidence="5">
    <location>
        <begin position="28"/>
        <end position="319"/>
    </location>
</feature>
<keyword evidence="2 6" id="KW-0808">Transferase</keyword>
<dbReference type="GO" id="GO:0008673">
    <property type="term" value="F:2-dehydro-3-deoxygluconokinase activity"/>
    <property type="evidence" value="ECO:0007669"/>
    <property type="project" value="UniProtKB-EC"/>
</dbReference>
<dbReference type="PANTHER" id="PTHR43085:SF57">
    <property type="entry name" value="CARBOHYDRATE KINASE PFKB DOMAIN-CONTAINING PROTEIN"/>
    <property type="match status" value="1"/>
</dbReference>
<evidence type="ECO:0000256" key="3">
    <source>
        <dbReference type="ARBA" id="ARBA00022777"/>
    </source>
</evidence>